<reference evidence="4" key="1">
    <citation type="journal article" date="2019" name="Int. J. Syst. Evol. Microbiol.">
        <title>The Global Catalogue of Microorganisms (GCM) 10K type strain sequencing project: providing services to taxonomists for standard genome sequencing and annotation.</title>
        <authorList>
            <consortium name="The Broad Institute Genomics Platform"/>
            <consortium name="The Broad Institute Genome Sequencing Center for Infectious Disease"/>
            <person name="Wu L."/>
            <person name="Ma J."/>
        </authorList>
    </citation>
    <scope>NUCLEOTIDE SEQUENCE [LARGE SCALE GENOMIC DNA]</scope>
    <source>
        <strain evidence="4">JCM 17759</strain>
    </source>
</reference>
<accession>A0ABP8MVF5</accession>
<evidence type="ECO:0000313" key="4">
    <source>
        <dbReference type="Proteomes" id="UP001500840"/>
    </source>
</evidence>
<sequence length="693" mass="75864">MMIIKLPPFATRLLPIVFVTGIITVWSPTTVDAQTVPADSTTILQQLTERDLDQALESFGEIADQPLAFRDFAYSSLPSAAAGVNRSLAQLSADEQFDRLEKWTLPSGDRKHVRLLAVPGPTDAPPRVFARALGQRPLDSTFAVASVGPVRGFFCSGWMLVQAADEVGRLARLRSTLEELETANVAGATELLMLAYVAGSRGDLDRVKGYLQSLVADDPAAAGDLSPHAMRQAAIASAALLHPELQPFAEALLNNLVDRGGQADAIALRPFLRIAHATAVQVYRGQSSPDVLLENRLKYWVPATVRSATDIQRGQPSGVWLSHERHLLHLAGGTTDVLLFRFPLVGEFEFVCETQEGGAIGTDGGLVYGGLQFQALGRKDTLQIWDADSDHPMIRPSPFARYDVQPVFNHVSIHASDDGAKFESNFHPVWFDDAAVGSSPWVGLRSSGTKRPVFRNIQIHGTPVIPREVELTYGDQLRGWQSGFFAETQPPFRAAGETETETASGFDWQLHSGELHAAKLEDEAAAGKPGLLQYQRPLLDGESISYEFMYDGDATIVHPAIGRLAFLLESGGVRVRWITSGETEWTGLQSDNAAIEPLNRRGPRPLPLKEKQWNAVTVKRSGGKCHITLNDELIYQRPDDLDVAPQFGLYRAARTVVSRVRNVVMTGDWPETLPADFVTEPLCSKDPSLRSQD</sequence>
<proteinExistence type="predicted"/>
<evidence type="ECO:0000259" key="1">
    <source>
        <dbReference type="Pfam" id="PF07619"/>
    </source>
</evidence>
<evidence type="ECO:0000259" key="2">
    <source>
        <dbReference type="Pfam" id="PF20407"/>
    </source>
</evidence>
<feature type="domain" description="DUF1581" evidence="1">
    <location>
        <begin position="417"/>
        <end position="493"/>
    </location>
</feature>
<protein>
    <submittedName>
        <fullName evidence="3">DUF1583 domain-containing protein</fullName>
    </submittedName>
</protein>
<dbReference type="EMBL" id="BAABGA010000035">
    <property type="protein sequence ID" value="GAA4455450.1"/>
    <property type="molecule type" value="Genomic_DNA"/>
</dbReference>
<dbReference type="Pfam" id="PF20407">
    <property type="entry name" value="DUF1583_N"/>
    <property type="match status" value="1"/>
</dbReference>
<dbReference type="Proteomes" id="UP001500840">
    <property type="component" value="Unassembled WGS sequence"/>
</dbReference>
<gene>
    <name evidence="3" type="ORF">GCM10023156_29490</name>
</gene>
<dbReference type="InterPro" id="IPR046518">
    <property type="entry name" value="DUF1583_N"/>
</dbReference>
<comment type="caution">
    <text evidence="3">The sequence shown here is derived from an EMBL/GenBank/DDBJ whole genome shotgun (WGS) entry which is preliminary data.</text>
</comment>
<dbReference type="InterPro" id="IPR022660">
    <property type="entry name" value="DUF1581"/>
</dbReference>
<feature type="domain" description="DUF1583" evidence="2">
    <location>
        <begin position="531"/>
        <end position="671"/>
    </location>
</feature>
<organism evidence="3 4">
    <name type="scientific">Novipirellula rosea</name>
    <dbReference type="NCBI Taxonomy" id="1031540"/>
    <lineage>
        <taxon>Bacteria</taxon>
        <taxon>Pseudomonadati</taxon>
        <taxon>Planctomycetota</taxon>
        <taxon>Planctomycetia</taxon>
        <taxon>Pirellulales</taxon>
        <taxon>Pirellulaceae</taxon>
        <taxon>Novipirellula</taxon>
    </lineage>
</organism>
<dbReference type="Pfam" id="PF07619">
    <property type="entry name" value="DUF1581"/>
    <property type="match status" value="1"/>
</dbReference>
<name>A0ABP8MVF5_9BACT</name>
<keyword evidence="4" id="KW-1185">Reference proteome</keyword>
<evidence type="ECO:0000313" key="3">
    <source>
        <dbReference type="EMBL" id="GAA4455450.1"/>
    </source>
</evidence>